<dbReference type="InterPro" id="IPR024977">
    <property type="entry name" value="Apc4-like_WD40_dom"/>
</dbReference>
<organism evidence="2">
    <name type="scientific">Bactrocera latifrons</name>
    <name type="common">Malaysian fruit fly</name>
    <name type="synonym">Chaetodacus latifrons</name>
    <dbReference type="NCBI Taxonomy" id="174628"/>
    <lineage>
        <taxon>Eukaryota</taxon>
        <taxon>Metazoa</taxon>
        <taxon>Ecdysozoa</taxon>
        <taxon>Arthropoda</taxon>
        <taxon>Hexapoda</taxon>
        <taxon>Insecta</taxon>
        <taxon>Pterygota</taxon>
        <taxon>Neoptera</taxon>
        <taxon>Endopterygota</taxon>
        <taxon>Diptera</taxon>
        <taxon>Brachycera</taxon>
        <taxon>Muscomorpha</taxon>
        <taxon>Tephritoidea</taxon>
        <taxon>Tephritidae</taxon>
        <taxon>Bactrocera</taxon>
        <taxon>Bactrocera</taxon>
    </lineage>
</organism>
<dbReference type="InterPro" id="IPR036322">
    <property type="entry name" value="WD40_repeat_dom_sf"/>
</dbReference>
<feature type="domain" description="Anaphase-promoting complex subunit 4-like WD40" evidence="1">
    <location>
        <begin position="116"/>
        <end position="167"/>
    </location>
</feature>
<dbReference type="SMART" id="SM00320">
    <property type="entry name" value="WD40"/>
    <property type="match status" value="4"/>
</dbReference>
<gene>
    <name evidence="2" type="primary">Wdr81_0</name>
    <name evidence="2" type="ORF">c1_g2_i2</name>
</gene>
<dbReference type="OrthoDB" id="29306at2759"/>
<dbReference type="SUPFAM" id="SSF50978">
    <property type="entry name" value="WD40 repeat-like"/>
    <property type="match status" value="1"/>
</dbReference>
<evidence type="ECO:0000259" key="1">
    <source>
        <dbReference type="Pfam" id="PF12894"/>
    </source>
</evidence>
<dbReference type="Pfam" id="PF12894">
    <property type="entry name" value="ANAPC4_WD40"/>
    <property type="match status" value="1"/>
</dbReference>
<dbReference type="Gene3D" id="2.130.10.10">
    <property type="entry name" value="YVTN repeat-like/Quinoprotein amine dehydrogenase"/>
    <property type="match status" value="2"/>
</dbReference>
<dbReference type="EMBL" id="GDHF01017394">
    <property type="protein sequence ID" value="JAI34920.1"/>
    <property type="molecule type" value="Transcribed_RNA"/>
</dbReference>
<dbReference type="PANTHER" id="PTHR46866:SF1">
    <property type="entry name" value="GH12955P"/>
    <property type="match status" value="1"/>
</dbReference>
<reference evidence="2" key="1">
    <citation type="submission" date="2015-06" db="EMBL/GenBank/DDBJ databases">
        <authorList>
            <person name="Hoefler B.C."/>
            <person name="Straight P.D."/>
        </authorList>
    </citation>
    <scope>NUCLEOTIDE SEQUENCE</scope>
</reference>
<dbReference type="PANTHER" id="PTHR46866">
    <property type="entry name" value="GH12955P"/>
    <property type="match status" value="1"/>
</dbReference>
<evidence type="ECO:0000313" key="2">
    <source>
        <dbReference type="EMBL" id="JAI34920.1"/>
    </source>
</evidence>
<name>A0A0K8V8K6_BACLA</name>
<dbReference type="InterPro" id="IPR001680">
    <property type="entry name" value="WD40_rpt"/>
</dbReference>
<sequence>MNANLFQDKTVKLWSLRSEGDGRKMTSCQFTYTAHKKSIHSLAFLEASRLVVSCDSGVHIWDPFIGRPLGVLDAPKHNPITVVKALPSPSPLILAGTAESSVKIIDTRCMQYVNEWRVSNASTQSNATVRCLTVAPSGNWLAVGLSSGSIVMLDTRTGCILNAWRPMECDLLQLAAPNDQQLISSALDHSLAVWNATDGILHYQLNPPAEPAHFLQTIESELIYATTGNRIGIYADIGSSHATHTVTKLRAETFRGVLTSLAVLPLNRTFLAGNESGNIVLLC</sequence>
<protein>
    <submittedName>
        <fullName evidence="2">WD repeat-containing protein 81</fullName>
    </submittedName>
</protein>
<dbReference type="AlphaFoldDB" id="A0A0K8V8K6"/>
<dbReference type="InterPro" id="IPR015943">
    <property type="entry name" value="WD40/YVTN_repeat-like_dom_sf"/>
</dbReference>
<accession>A0A0K8V8K6</accession>
<proteinExistence type="predicted"/>
<dbReference type="Pfam" id="PF00400">
    <property type="entry name" value="WD40"/>
    <property type="match status" value="1"/>
</dbReference>